<dbReference type="AlphaFoldDB" id="A0A4V3A3Y0"/>
<organism evidence="1 2">
    <name type="scientific">Lentilactobacillus buchneri DSM 20057</name>
    <dbReference type="NCBI Taxonomy" id="1423728"/>
    <lineage>
        <taxon>Bacteria</taxon>
        <taxon>Bacillati</taxon>
        <taxon>Bacillota</taxon>
        <taxon>Bacilli</taxon>
        <taxon>Lactobacillales</taxon>
        <taxon>Lactobacillaceae</taxon>
        <taxon>Lentilactobacillus</taxon>
    </lineage>
</organism>
<accession>A0A4V3A3Y0</accession>
<gene>
    <name evidence="1" type="ORF">C5L32_001170</name>
</gene>
<reference evidence="1 2" key="1">
    <citation type="journal article" date="2019" name="Appl. Microbiol. Biotechnol.">
        <title>Uncovering carbohydrate metabolism through a genotype-phenotype association study of 56 lactic acid bacteria genomes.</title>
        <authorList>
            <person name="Buron-Moles G."/>
            <person name="Chailyan A."/>
            <person name="Dolejs I."/>
            <person name="Forster J."/>
            <person name="Miks M.H."/>
        </authorList>
    </citation>
    <scope>NUCLEOTIDE SEQUENCE [LARGE SCALE GENOMIC DNA]</scope>
    <source>
        <strain evidence="1 2">ATCC 4005</strain>
    </source>
</reference>
<name>A0A4V3A3Y0_LENBU</name>
<protein>
    <submittedName>
        <fullName evidence="1">Uncharacterized protein</fullName>
    </submittedName>
</protein>
<evidence type="ECO:0000313" key="2">
    <source>
        <dbReference type="Proteomes" id="UP000295181"/>
    </source>
</evidence>
<evidence type="ECO:0000313" key="1">
    <source>
        <dbReference type="EMBL" id="TDG78171.1"/>
    </source>
</evidence>
<dbReference type="EMBL" id="PUFP01000045">
    <property type="protein sequence ID" value="TDG78171.1"/>
    <property type="molecule type" value="Genomic_DNA"/>
</dbReference>
<dbReference type="Proteomes" id="UP000295181">
    <property type="component" value="Unassembled WGS sequence"/>
</dbReference>
<dbReference type="RefSeq" id="WP_133286492.1">
    <property type="nucleotide sequence ID" value="NZ_AZDM01000073.1"/>
</dbReference>
<proteinExistence type="predicted"/>
<sequence>MYNLISRNMDFFNVLDVPVNSTMNVELKAYMELIITDIFSKNNLRKHLHGFSSLVAKLNHYFFVPDVSARFPQLCEGALLSLSISNTSSSNSFFLSKVEEDLEPWNPILLQLQHFAILEYVKNDGSEIQHISKLICKSSLGLHTPLEISDYNDIYSATHAVISGSIYGRRLLCNLFPTRTTYDYFKYFQHAFFFSLLDHHYDLAVETLIASCLLFELSISDRKTIENEIDYIDTNIFQNQRINHITRTNFKDYYHLLLVRIILEEVR</sequence>
<comment type="caution">
    <text evidence="1">The sequence shown here is derived from an EMBL/GenBank/DDBJ whole genome shotgun (WGS) entry which is preliminary data.</text>
</comment>